<dbReference type="AlphaFoldDB" id="A0A3N6M165"/>
<dbReference type="OrthoDB" id="193792at2157"/>
<keyword evidence="1" id="KW-0812">Transmembrane</keyword>
<reference evidence="2 3" key="1">
    <citation type="submission" date="2018-10" db="EMBL/GenBank/DDBJ databases">
        <title>Natrarchaeobius chitinivorans gen. nov., sp. nov., and Natrarchaeobius haloalkaliphilus sp. nov., alkaliphilic, chitin-utilizing haloarchaea from hypersaline alkaline lakes.</title>
        <authorList>
            <person name="Sorokin D.Y."/>
            <person name="Elcheninov A.G."/>
            <person name="Kostrikina N.A."/>
            <person name="Bale N.J."/>
            <person name="Sinninghe Damste J.S."/>
            <person name="Khijniak T.V."/>
            <person name="Kublanov I.V."/>
            <person name="Toshchakov S.V."/>
        </authorList>
    </citation>
    <scope>NUCLEOTIDE SEQUENCE [LARGE SCALE GENOMIC DNA]</scope>
    <source>
        <strain evidence="2 3">AArcht4T</strain>
    </source>
</reference>
<gene>
    <name evidence="2" type="ORF">EA473_07995</name>
</gene>
<dbReference type="Proteomes" id="UP000282323">
    <property type="component" value="Unassembled WGS sequence"/>
</dbReference>
<dbReference type="EMBL" id="REGA01000005">
    <property type="protein sequence ID" value="RQG95397.1"/>
    <property type="molecule type" value="Genomic_DNA"/>
</dbReference>
<evidence type="ECO:0000256" key="1">
    <source>
        <dbReference type="SAM" id="Phobius"/>
    </source>
</evidence>
<dbReference type="RefSeq" id="WP_124195108.1">
    <property type="nucleotide sequence ID" value="NZ_REGA01000005.1"/>
</dbReference>
<organism evidence="2 3">
    <name type="scientific">Natrarchaeobius chitinivorans</name>
    <dbReference type="NCBI Taxonomy" id="1679083"/>
    <lineage>
        <taxon>Archaea</taxon>
        <taxon>Methanobacteriati</taxon>
        <taxon>Methanobacteriota</taxon>
        <taxon>Stenosarchaea group</taxon>
        <taxon>Halobacteria</taxon>
        <taxon>Halobacteriales</taxon>
        <taxon>Natrialbaceae</taxon>
        <taxon>Natrarchaeobius</taxon>
    </lineage>
</organism>
<evidence type="ECO:0000313" key="2">
    <source>
        <dbReference type="EMBL" id="RQG95397.1"/>
    </source>
</evidence>
<sequence>MKRATFGSVLVFVGLLPGVLLTDGLTVSIDVPTVVSHLAGNPVIVDVPLALFVGIPTLFTLFVLAEATGHVRERKPPS</sequence>
<keyword evidence="1" id="KW-0472">Membrane</keyword>
<feature type="transmembrane region" description="Helical" evidence="1">
    <location>
        <begin position="45"/>
        <end position="65"/>
    </location>
</feature>
<evidence type="ECO:0000313" key="3">
    <source>
        <dbReference type="Proteomes" id="UP000282323"/>
    </source>
</evidence>
<protein>
    <submittedName>
        <fullName evidence="2">Uncharacterized protein</fullName>
    </submittedName>
</protein>
<comment type="caution">
    <text evidence="2">The sequence shown here is derived from an EMBL/GenBank/DDBJ whole genome shotgun (WGS) entry which is preliminary data.</text>
</comment>
<proteinExistence type="predicted"/>
<name>A0A3N6M165_NATCH</name>
<accession>A0A3N6M165</accession>
<keyword evidence="3" id="KW-1185">Reference proteome</keyword>
<keyword evidence="1" id="KW-1133">Transmembrane helix</keyword>